<dbReference type="Gene3D" id="3.30.2280.10">
    <property type="entry name" value="Hypothetical protein (hspc210)"/>
    <property type="match status" value="1"/>
</dbReference>
<organism evidence="7 8">
    <name type="scientific">Toxocara canis</name>
    <name type="common">Canine roundworm</name>
    <dbReference type="NCBI Taxonomy" id="6265"/>
    <lineage>
        <taxon>Eukaryota</taxon>
        <taxon>Metazoa</taxon>
        <taxon>Ecdysozoa</taxon>
        <taxon>Nematoda</taxon>
        <taxon>Chromadorea</taxon>
        <taxon>Rhabditida</taxon>
        <taxon>Spirurina</taxon>
        <taxon>Ascaridomorpha</taxon>
        <taxon>Ascaridoidea</taxon>
        <taxon>Toxocaridae</taxon>
        <taxon>Toxocara</taxon>
    </lineage>
</organism>
<evidence type="ECO:0000313" key="6">
    <source>
        <dbReference type="EMBL" id="VDM39589.1"/>
    </source>
</evidence>
<keyword evidence="3" id="KW-0802">TPR repeat</keyword>
<dbReference type="InterPro" id="IPR011990">
    <property type="entry name" value="TPR-like_helical_dom_sf"/>
</dbReference>
<dbReference type="PROSITE" id="PS51823">
    <property type="entry name" value="CLU"/>
    <property type="match status" value="1"/>
</dbReference>
<dbReference type="GO" id="GO:0048312">
    <property type="term" value="P:intracellular distribution of mitochondria"/>
    <property type="evidence" value="ECO:0007669"/>
    <property type="project" value="TreeGrafter"/>
</dbReference>
<evidence type="ECO:0000256" key="2">
    <source>
        <dbReference type="HAMAP-Rule" id="MF_03013"/>
    </source>
</evidence>
<feature type="region of interest" description="Disordered" evidence="4">
    <location>
        <begin position="660"/>
        <end position="681"/>
    </location>
</feature>
<evidence type="ECO:0000313" key="8">
    <source>
        <dbReference type="WBParaSite" id="TCNE_0000826801-mRNA-1"/>
    </source>
</evidence>
<sequence>MGEDSVPVCTADAVVASTAKALSEEGSENSPQSGDDSGHESNPSTPESPLTPAEDRASSPAEKSTNGEDALICSGESTFRVQIHAPGAEPFDLQVNSNEMVQELHQVLLERESTCHRTCFSLQLNGVSLDHFTELKNISGLHEGSVLKVVEEPYTTREARIHIRHVRELIRSLDMTDAVNGAEGASLSYLSTVTLGDRKKYLDKSLECAPPEYVLPGHKERPLIPLFPNTNEPVVALKSLSISPFNPPPGPRKMKGDVLYLIVETREERRYHITCCTRGFYVNATTEAAFKPTPSSTHKAIYHSLIDLLSSISPAFRKALAIILKKRSEKHIFERLPTPYQVNTWVAPLFEQTEDGIRAEDCTQPHRIGLEDHIPGQIRDWNEELQTTHELPRETLTERLVRERAIFKIHSDFVSAAVKGAMAVVDGNVMAINPADEPRTHMFIWNNIFFSLGFDVKDHYKELGGDAAAHAATSNDLQGVRAYAQLDSPKLFTLGMVIVDYKGYRVTAQSIIPGILEREQEQSVVYGSVDFGKTVISSEEYHELLEKPAEQLKILPHEVMNGKEDGQIVKLYSSFETKGIIGNDSRHYILDLLRTFPPDVNYLEGAEVTEICKANGYPRPFPHKLASLRQEIIEAFVECRYLMFVRIAAYHVQQMRLGSSQNANETPCGGEEKPQEDEMGHELSDVEKKAIDDEAIVSQIKSEIVADVRQEEMSLPETEAAKKIVGETMENEEKKEEDGFDQEISKQIMAKAAMAVGSMRDDEFDMRFNPDCYCTTVQHAESEDLTKQRRLIAELAEFLLVQQIPNFVRDCLQHALMPVEGGSLSEAMHSRGINIRYLGKLTKCIQNVEQLQYLKAICLSELVCRSAKHIFRTYMQPVPAAHCGAAVSHFLNCFLGTCSAASTSNGDEAAASLNGVKKARSTKRRKQAGSVGKENDDWIHLSSKSLWTKICSETASYYAFKINAENIDAYVTQNALQKTSILRRFAQMVGIQMLLRDYGLETIKRAQPFVEDDIQNLYCVSKHVDPKTMDAHSLFISGALRSGFEMVAEALNLMNNVYGAMHPDMAQCMRLLARLSYILGDPTEALAQQHKAALMSERCNGLDNANTILEYLNLAHFSFANLHIVASLKLLYRARYLLMLVHGENHPLMAQIDGNIGVILYAVQEYDDALKFLQSALKLHQTYMEPRALKTALIYHLMARTYSCRGDFRTALQMEKETFTIYSKTFGEEHEKTKESGDCLKHLTQQAVNFQKRINEANRQGAANIGQLLPIEIHRPSLQSVLEVLNILNGIIFIQLKNTGAMVDSEENETATPDSNIVGEEVTAVENKMKTLPTMQEEALD</sequence>
<keyword evidence="2" id="KW-0694">RNA-binding</keyword>
<evidence type="ECO:0000256" key="3">
    <source>
        <dbReference type="PROSITE-ProRule" id="PRU00339"/>
    </source>
</evidence>
<comment type="similarity">
    <text evidence="2">Belongs to the CLU family.</text>
</comment>
<evidence type="ECO:0000259" key="5">
    <source>
        <dbReference type="PROSITE" id="PS51823"/>
    </source>
</evidence>
<dbReference type="PROSITE" id="PS50005">
    <property type="entry name" value="TPR"/>
    <property type="match status" value="1"/>
</dbReference>
<gene>
    <name evidence="6" type="ORF">TCNE_LOCUS8268</name>
</gene>
<dbReference type="InterPro" id="IPR007967">
    <property type="entry name" value="GSKIP_dom"/>
</dbReference>
<dbReference type="PANTHER" id="PTHR12601:SF6">
    <property type="entry name" value="CLUSTERED MITOCHONDRIA PROTEIN HOMOLOG"/>
    <property type="match status" value="1"/>
</dbReference>
<feature type="compositionally biased region" description="Basic and acidic residues" evidence="4">
    <location>
        <begin position="670"/>
        <end position="681"/>
    </location>
</feature>
<evidence type="ECO:0000313" key="7">
    <source>
        <dbReference type="Proteomes" id="UP000050794"/>
    </source>
</evidence>
<dbReference type="Pfam" id="PF05303">
    <property type="entry name" value="GSKIP_dom"/>
    <property type="match status" value="1"/>
</dbReference>
<name>A0A183UIE8_TOXCA</name>
<dbReference type="EMBL" id="UYWY01019863">
    <property type="protein sequence ID" value="VDM39589.1"/>
    <property type="molecule type" value="Genomic_DNA"/>
</dbReference>
<evidence type="ECO:0000256" key="4">
    <source>
        <dbReference type="SAM" id="MobiDB-lite"/>
    </source>
</evidence>
<dbReference type="InterPro" id="IPR023231">
    <property type="entry name" value="GSKIP_dom_sf"/>
</dbReference>
<comment type="function">
    <text evidence="2">mRNA-binding protein involved in proper cytoplasmic distribution of mitochondria.</text>
</comment>
<feature type="compositionally biased region" description="Polar residues" evidence="4">
    <location>
        <begin position="28"/>
        <end position="48"/>
    </location>
</feature>
<dbReference type="Pfam" id="PF15044">
    <property type="entry name" value="CLU_N"/>
    <property type="match status" value="1"/>
</dbReference>
<feature type="region of interest" description="Disordered" evidence="4">
    <location>
        <begin position="17"/>
        <end position="68"/>
    </location>
</feature>
<feature type="repeat" description="TPR" evidence="3">
    <location>
        <begin position="1150"/>
        <end position="1183"/>
    </location>
</feature>
<keyword evidence="7" id="KW-1185">Reference proteome</keyword>
<dbReference type="SUPFAM" id="SSF103107">
    <property type="entry name" value="Hypothetical protein c14orf129, hspc210"/>
    <property type="match status" value="1"/>
</dbReference>
<dbReference type="Pfam" id="PF13424">
    <property type="entry name" value="TPR_12"/>
    <property type="match status" value="1"/>
</dbReference>
<dbReference type="Proteomes" id="UP000050794">
    <property type="component" value="Unassembled WGS sequence"/>
</dbReference>
<reference evidence="8" key="1">
    <citation type="submission" date="2016-06" db="UniProtKB">
        <authorList>
            <consortium name="WormBaseParasite"/>
        </authorList>
    </citation>
    <scope>IDENTIFICATION</scope>
</reference>
<dbReference type="HAMAP" id="MF_03013">
    <property type="entry name" value="CLU"/>
    <property type="match status" value="1"/>
</dbReference>
<proteinExistence type="inferred from homology"/>
<feature type="domain" description="Clu" evidence="5">
    <location>
        <begin position="354"/>
        <end position="603"/>
    </location>
</feature>
<comment type="subcellular location">
    <subcellularLocation>
        <location evidence="2">Cytoplasm</location>
    </subcellularLocation>
</comment>
<dbReference type="Pfam" id="PF12807">
    <property type="entry name" value="eIF3_p135"/>
    <property type="match status" value="1"/>
</dbReference>
<evidence type="ECO:0000256" key="1">
    <source>
        <dbReference type="ARBA" id="ARBA00022490"/>
    </source>
</evidence>
<keyword evidence="1 2" id="KW-0963">Cytoplasm</keyword>
<dbReference type="InterPro" id="IPR033646">
    <property type="entry name" value="CLU-central"/>
</dbReference>
<accession>A0A183UIE8</accession>
<dbReference type="Pfam" id="PF13236">
    <property type="entry name" value="CLU"/>
    <property type="match status" value="1"/>
</dbReference>
<dbReference type="Gene3D" id="1.25.40.10">
    <property type="entry name" value="Tetratricopeptide repeat domain"/>
    <property type="match status" value="2"/>
</dbReference>
<dbReference type="PANTHER" id="PTHR12601">
    <property type="entry name" value="EUKARYOTIC TRANSLATION INITIATION FACTOR 3 SUBUNIT EIF-3"/>
    <property type="match status" value="1"/>
</dbReference>
<dbReference type="FunFam" id="3.30.2280.10:FF:000002">
    <property type="entry name" value="Clustered mitochondria protein homolog"/>
    <property type="match status" value="1"/>
</dbReference>
<dbReference type="FunFam" id="1.25.40.10:FF:000099">
    <property type="entry name" value="Clustered mitochondria protein homolog"/>
    <property type="match status" value="1"/>
</dbReference>
<dbReference type="GO" id="GO:0005737">
    <property type="term" value="C:cytoplasm"/>
    <property type="evidence" value="ECO:0007669"/>
    <property type="project" value="UniProtKB-SubCell"/>
</dbReference>
<dbReference type="GO" id="GO:0003729">
    <property type="term" value="F:mRNA binding"/>
    <property type="evidence" value="ECO:0007669"/>
    <property type="project" value="TreeGrafter"/>
</dbReference>
<dbReference type="GO" id="GO:0007005">
    <property type="term" value="P:mitochondrion organization"/>
    <property type="evidence" value="ECO:0007669"/>
    <property type="project" value="UniProtKB-UniRule"/>
</dbReference>
<dbReference type="InterPro" id="IPR027523">
    <property type="entry name" value="CLU_prot"/>
</dbReference>
<dbReference type="InterPro" id="IPR025697">
    <property type="entry name" value="CLU_dom"/>
</dbReference>
<dbReference type="SUPFAM" id="SSF48452">
    <property type="entry name" value="TPR-like"/>
    <property type="match status" value="1"/>
</dbReference>
<dbReference type="WBParaSite" id="TCNE_0000826801-mRNA-1">
    <property type="protein sequence ID" value="TCNE_0000826801-mRNA-1"/>
    <property type="gene ID" value="TCNE_0000826801"/>
</dbReference>
<dbReference type="CDD" id="cd15466">
    <property type="entry name" value="CLU-central"/>
    <property type="match status" value="1"/>
</dbReference>
<reference evidence="6 7" key="2">
    <citation type="submission" date="2018-11" db="EMBL/GenBank/DDBJ databases">
        <authorList>
            <consortium name="Pathogen Informatics"/>
        </authorList>
    </citation>
    <scope>NUCLEOTIDE SEQUENCE [LARGE SCALE GENOMIC DNA]</scope>
</reference>
<dbReference type="InterPro" id="IPR028275">
    <property type="entry name" value="CLU_N"/>
</dbReference>
<protein>
    <recommendedName>
        <fullName evidence="2">Clustered mitochondria protein homolog</fullName>
    </recommendedName>
</protein>
<dbReference type="InterPro" id="IPR019734">
    <property type="entry name" value="TPR_rpt"/>
</dbReference>